<keyword evidence="4" id="KW-1185">Reference proteome</keyword>
<dbReference type="Proteomes" id="UP000652681">
    <property type="component" value="Unassembled WGS sequence"/>
</dbReference>
<feature type="domain" description="Amidohydrolase 3" evidence="2">
    <location>
        <begin position="70"/>
        <end position="540"/>
    </location>
</feature>
<protein>
    <submittedName>
        <fullName evidence="3">Amidohydrolase</fullName>
    </submittedName>
</protein>
<dbReference type="AlphaFoldDB" id="A0A8J6P7X9"/>
<dbReference type="Gene3D" id="2.30.40.10">
    <property type="entry name" value="Urease, subunit C, domain 1"/>
    <property type="match status" value="1"/>
</dbReference>
<organism evidence="3 4">
    <name type="scientific">Taishania pollutisoli</name>
    <dbReference type="NCBI Taxonomy" id="2766479"/>
    <lineage>
        <taxon>Bacteria</taxon>
        <taxon>Pseudomonadati</taxon>
        <taxon>Bacteroidota</taxon>
        <taxon>Flavobacteriia</taxon>
        <taxon>Flavobacteriales</taxon>
        <taxon>Crocinitomicaceae</taxon>
        <taxon>Taishania</taxon>
    </lineage>
</organism>
<feature type="signal peptide" evidence="1">
    <location>
        <begin position="1"/>
        <end position="21"/>
    </location>
</feature>
<dbReference type="PANTHER" id="PTHR22642">
    <property type="entry name" value="IMIDAZOLONEPROPIONASE"/>
    <property type="match status" value="1"/>
</dbReference>
<sequence length="543" mass="60763">MIRLLISFLICTSLFSSCMKAEHADLIIHNAVIHSMDEKLTVYEAMAIRDGKIIELGPERQILNKYSADEFVDAGGKDIYPGFTDAHVHLLLAAKQRMGADLSQCKSLAQLVTDVEIYQQRNNQKIIVGQGWNEGAWRDNSLPTNERLNEVFPETPVCLFRNDGHTALVNEAMLQLAGINDQTQISSGEIMKKDGKLTGILTDEAMELVKKKLPVYSPQELKEKVIEIQNELLMYGITNVHDAGLEAADVEVMKELIDAGRLQINLYGMLLPTKENIQFARKHGVYEHKNLTIRSFKVFADGSLGGRGAYLKSTYSDDAHSHGHTTVSKEELDELVRLCQELRYQLNAHAIGDAAVKMVLDAYKNVSKTNPDHRWRIEHAQIVSPEDMPLFMQYGILPSVQPSHAVSDYLFAEKRLGAERLKGAYAYNSLLNTTGMIAIGTDYPIEDMNPFKTIYAACTRKNDKETPAGGFLPEEAISLDDCLRGMTVWAALAGFQEDRIGRLEAGMDATFAIFERKMNLSSSFQQNFSLHTYINGKEVYSAE</sequence>
<dbReference type="Gene3D" id="3.20.20.140">
    <property type="entry name" value="Metal-dependent hydrolases"/>
    <property type="match status" value="1"/>
</dbReference>
<dbReference type="InterPro" id="IPR032466">
    <property type="entry name" value="Metal_Hydrolase"/>
</dbReference>
<dbReference type="RefSeq" id="WP_216714727.1">
    <property type="nucleotide sequence ID" value="NZ_JACVEL010000014.1"/>
</dbReference>
<dbReference type="Pfam" id="PF07969">
    <property type="entry name" value="Amidohydro_3"/>
    <property type="match status" value="1"/>
</dbReference>
<evidence type="ECO:0000256" key="1">
    <source>
        <dbReference type="SAM" id="SignalP"/>
    </source>
</evidence>
<evidence type="ECO:0000313" key="3">
    <source>
        <dbReference type="EMBL" id="MBC9813729.1"/>
    </source>
</evidence>
<dbReference type="InterPro" id="IPR033932">
    <property type="entry name" value="YtcJ-like"/>
</dbReference>
<dbReference type="CDD" id="cd01300">
    <property type="entry name" value="YtcJ_like"/>
    <property type="match status" value="1"/>
</dbReference>
<evidence type="ECO:0000259" key="2">
    <source>
        <dbReference type="Pfam" id="PF07969"/>
    </source>
</evidence>
<dbReference type="PROSITE" id="PS51257">
    <property type="entry name" value="PROKAR_LIPOPROTEIN"/>
    <property type="match status" value="1"/>
</dbReference>
<feature type="chain" id="PRO_5035157100" evidence="1">
    <location>
        <begin position="22"/>
        <end position="543"/>
    </location>
</feature>
<comment type="caution">
    <text evidence="3">The sequence shown here is derived from an EMBL/GenBank/DDBJ whole genome shotgun (WGS) entry which is preliminary data.</text>
</comment>
<gene>
    <name evidence="3" type="ORF">H9Y05_14740</name>
</gene>
<dbReference type="EMBL" id="JACVEL010000014">
    <property type="protein sequence ID" value="MBC9813729.1"/>
    <property type="molecule type" value="Genomic_DNA"/>
</dbReference>
<dbReference type="PANTHER" id="PTHR22642:SF2">
    <property type="entry name" value="PROTEIN LONG AFTER FAR-RED 3"/>
    <property type="match status" value="1"/>
</dbReference>
<dbReference type="GO" id="GO:0016810">
    <property type="term" value="F:hydrolase activity, acting on carbon-nitrogen (but not peptide) bonds"/>
    <property type="evidence" value="ECO:0007669"/>
    <property type="project" value="InterPro"/>
</dbReference>
<dbReference type="InterPro" id="IPR011059">
    <property type="entry name" value="Metal-dep_hydrolase_composite"/>
</dbReference>
<dbReference type="SUPFAM" id="SSF51338">
    <property type="entry name" value="Composite domain of metallo-dependent hydrolases"/>
    <property type="match status" value="1"/>
</dbReference>
<dbReference type="InterPro" id="IPR013108">
    <property type="entry name" value="Amidohydro_3"/>
</dbReference>
<dbReference type="Gene3D" id="3.10.310.70">
    <property type="match status" value="1"/>
</dbReference>
<evidence type="ECO:0000313" key="4">
    <source>
        <dbReference type="Proteomes" id="UP000652681"/>
    </source>
</evidence>
<dbReference type="SUPFAM" id="SSF51556">
    <property type="entry name" value="Metallo-dependent hydrolases"/>
    <property type="match status" value="1"/>
</dbReference>
<name>A0A8J6P7X9_9FLAO</name>
<proteinExistence type="predicted"/>
<reference evidence="3" key="1">
    <citation type="submission" date="2020-09" db="EMBL/GenBank/DDBJ databases">
        <title>Taishania pollutisoli gen. nov., sp. nov., Isolated from Tetrabromobisphenol A-Contaminated Soil.</title>
        <authorList>
            <person name="Chen Q."/>
        </authorList>
    </citation>
    <scope>NUCLEOTIDE SEQUENCE</scope>
    <source>
        <strain evidence="3">CZZ-1</strain>
    </source>
</reference>
<accession>A0A8J6P7X9</accession>
<keyword evidence="1" id="KW-0732">Signal</keyword>